<feature type="transmembrane region" description="Helical" evidence="1">
    <location>
        <begin position="94"/>
        <end position="114"/>
    </location>
</feature>
<protein>
    <submittedName>
        <fullName evidence="2">Uncharacterized protein</fullName>
    </submittedName>
</protein>
<evidence type="ECO:0000256" key="1">
    <source>
        <dbReference type="SAM" id="Phobius"/>
    </source>
</evidence>
<dbReference type="Proteomes" id="UP001652461">
    <property type="component" value="Unassembled WGS sequence"/>
</dbReference>
<feature type="transmembrane region" description="Helical" evidence="1">
    <location>
        <begin position="144"/>
        <end position="162"/>
    </location>
</feature>
<feature type="transmembrane region" description="Helical" evidence="1">
    <location>
        <begin position="120"/>
        <end position="137"/>
    </location>
</feature>
<comment type="caution">
    <text evidence="2">The sequence shown here is derived from an EMBL/GenBank/DDBJ whole genome shotgun (WGS) entry which is preliminary data.</text>
</comment>
<accession>A0ABT2RWI5</accession>
<proteinExistence type="predicted"/>
<sequence length="236" mass="25539">MGVVQEKHTVRMTLKQCARVEKIKGILQESLPAFLDMLRMEGFTNGCELCGEMKETGVAYVAGNAICLCGECYDKVTQNAAAYTANEKNKKENLVGGVVGALIGSLLGVASIVLLSQLGYVAAISGVIMAVCALKGYELLGGKLTKKGVIISAVLMIVMTYVGDRVDWAIMIARELETDIFYGYRLVPLLLSEEIIDMTNYVLNLVLVYAFLLVGAIPTIRNAMRKDKVAGTICKL</sequence>
<reference evidence="2 3" key="1">
    <citation type="journal article" date="2021" name="ISME Commun">
        <title>Automated analysis of genomic sequences facilitates high-throughput and comprehensive description of bacteria.</title>
        <authorList>
            <person name="Hitch T.C.A."/>
        </authorList>
    </citation>
    <scope>NUCLEOTIDE SEQUENCE [LARGE SCALE GENOMIC DNA]</scope>
    <source>
        <strain evidence="2 3">Sanger_04</strain>
    </source>
</reference>
<evidence type="ECO:0000313" key="2">
    <source>
        <dbReference type="EMBL" id="MCU6696678.1"/>
    </source>
</evidence>
<name>A0ABT2RWI5_9FIRM</name>
<keyword evidence="1" id="KW-0812">Transmembrane</keyword>
<keyword evidence="1" id="KW-0472">Membrane</keyword>
<organism evidence="2 3">
    <name type="scientific">Laedolimicola ammoniilytica</name>
    <dbReference type="NCBI Taxonomy" id="2981771"/>
    <lineage>
        <taxon>Bacteria</taxon>
        <taxon>Bacillati</taxon>
        <taxon>Bacillota</taxon>
        <taxon>Clostridia</taxon>
        <taxon>Lachnospirales</taxon>
        <taxon>Lachnospiraceae</taxon>
        <taxon>Laedolimicola</taxon>
    </lineage>
</organism>
<evidence type="ECO:0000313" key="3">
    <source>
        <dbReference type="Proteomes" id="UP001652461"/>
    </source>
</evidence>
<dbReference type="EMBL" id="JAOQKC010000007">
    <property type="protein sequence ID" value="MCU6696678.1"/>
    <property type="molecule type" value="Genomic_DNA"/>
</dbReference>
<gene>
    <name evidence="2" type="ORF">OCV63_07180</name>
</gene>
<keyword evidence="1" id="KW-1133">Transmembrane helix</keyword>
<keyword evidence="3" id="KW-1185">Reference proteome</keyword>
<dbReference type="RefSeq" id="WP_158363171.1">
    <property type="nucleotide sequence ID" value="NZ_JAOQKC010000007.1"/>
</dbReference>
<feature type="transmembrane region" description="Helical" evidence="1">
    <location>
        <begin position="201"/>
        <end position="220"/>
    </location>
</feature>